<sequence length="119" mass="13808">MSTTPAIFPHFADSACVTALIVRAHYDERDGQDRMPMDTLHPVIRSWLTRKRFIRDEDIKRLEEIGPSLSRALLVLIQILPRIPTRFKENASRQRIAPSKVHGPRRFIDAEMGSIRELY</sequence>
<evidence type="ECO:0000313" key="2">
    <source>
        <dbReference type="Proteomes" id="UP001610335"/>
    </source>
</evidence>
<reference evidence="1 2" key="1">
    <citation type="submission" date="2024-07" db="EMBL/GenBank/DDBJ databases">
        <title>Section-level genome sequencing and comparative genomics of Aspergillus sections Usti and Cavernicolus.</title>
        <authorList>
            <consortium name="Lawrence Berkeley National Laboratory"/>
            <person name="Nybo J.L."/>
            <person name="Vesth T.C."/>
            <person name="Theobald S."/>
            <person name="Frisvad J.C."/>
            <person name="Larsen T.O."/>
            <person name="Kjaerboelling I."/>
            <person name="Rothschild-Mancinelli K."/>
            <person name="Lyhne E.K."/>
            <person name="Kogle M.E."/>
            <person name="Barry K."/>
            <person name="Clum A."/>
            <person name="Na H."/>
            <person name="Ledsgaard L."/>
            <person name="Lin J."/>
            <person name="Lipzen A."/>
            <person name="Kuo A."/>
            <person name="Riley R."/>
            <person name="Mondo S."/>
            <person name="LaButti K."/>
            <person name="Haridas S."/>
            <person name="Pangalinan J."/>
            <person name="Salamov A.A."/>
            <person name="Simmons B.A."/>
            <person name="Magnuson J.K."/>
            <person name="Chen J."/>
            <person name="Drula E."/>
            <person name="Henrissat B."/>
            <person name="Wiebenga A."/>
            <person name="Lubbers R.J."/>
            <person name="Gomes A.C."/>
            <person name="Makela M.R."/>
            <person name="Stajich J."/>
            <person name="Grigoriev I.V."/>
            <person name="Mortensen U.H."/>
            <person name="De vries R.P."/>
            <person name="Baker S.E."/>
            <person name="Andersen M.R."/>
        </authorList>
    </citation>
    <scope>NUCLEOTIDE SEQUENCE [LARGE SCALE GENOMIC DNA]</scope>
    <source>
        <strain evidence="1 2">CBS 600.67</strain>
    </source>
</reference>
<evidence type="ECO:0000313" key="1">
    <source>
        <dbReference type="EMBL" id="KAL2828779.1"/>
    </source>
</evidence>
<organism evidence="1 2">
    <name type="scientific">Aspergillus cavernicola</name>
    <dbReference type="NCBI Taxonomy" id="176166"/>
    <lineage>
        <taxon>Eukaryota</taxon>
        <taxon>Fungi</taxon>
        <taxon>Dikarya</taxon>
        <taxon>Ascomycota</taxon>
        <taxon>Pezizomycotina</taxon>
        <taxon>Eurotiomycetes</taxon>
        <taxon>Eurotiomycetidae</taxon>
        <taxon>Eurotiales</taxon>
        <taxon>Aspergillaceae</taxon>
        <taxon>Aspergillus</taxon>
        <taxon>Aspergillus subgen. Nidulantes</taxon>
    </lineage>
</organism>
<comment type="caution">
    <text evidence="1">The sequence shown here is derived from an EMBL/GenBank/DDBJ whole genome shotgun (WGS) entry which is preliminary data.</text>
</comment>
<dbReference type="Proteomes" id="UP001610335">
    <property type="component" value="Unassembled WGS sequence"/>
</dbReference>
<keyword evidence="2" id="KW-1185">Reference proteome</keyword>
<name>A0ABR4ING2_9EURO</name>
<protein>
    <submittedName>
        <fullName evidence="1">Uncharacterized protein</fullName>
    </submittedName>
</protein>
<proteinExistence type="predicted"/>
<accession>A0ABR4ING2</accession>
<gene>
    <name evidence="1" type="ORF">BDW59DRAFT_43982</name>
</gene>
<dbReference type="EMBL" id="JBFXLS010000019">
    <property type="protein sequence ID" value="KAL2828779.1"/>
    <property type="molecule type" value="Genomic_DNA"/>
</dbReference>